<comment type="caution">
    <text evidence="2">The sequence shown here is derived from an EMBL/GenBank/DDBJ whole genome shotgun (WGS) entry which is preliminary data.</text>
</comment>
<dbReference type="InterPro" id="IPR036457">
    <property type="entry name" value="PPM-type-like_dom_sf"/>
</dbReference>
<dbReference type="InterPro" id="IPR001932">
    <property type="entry name" value="PPM-type_phosphatase-like_dom"/>
</dbReference>
<reference evidence="2" key="1">
    <citation type="submission" date="2020-11" db="EMBL/GenBank/DDBJ databases">
        <title>Sequencing the genomes of 1000 actinobacteria strains.</title>
        <authorList>
            <person name="Klenk H.-P."/>
        </authorList>
    </citation>
    <scope>NUCLEOTIDE SEQUENCE</scope>
    <source>
        <strain evidence="2">DSM 45356</strain>
    </source>
</reference>
<dbReference type="AlphaFoldDB" id="A0A8J7GKK2"/>
<dbReference type="Proteomes" id="UP000622552">
    <property type="component" value="Unassembled WGS sequence"/>
</dbReference>
<dbReference type="SUPFAM" id="SSF81606">
    <property type="entry name" value="PP2C-like"/>
    <property type="match status" value="1"/>
</dbReference>
<sequence length="243" mass="26166">MLLDGASSFDPSVPDGGWYAGQLGKRIADQLDSGDLADIVANAIASLAMEAELQPQRAPSSTVTLARWTAGTLDVLILGDSAAVVYLKDGSVEVLSDNRLAAVATEQREAINRHFLAGNGYDDRHVQLMAELQRAERQARNTPDGYWIAEAVPEAAYQAVRRSWRSDQVSAVLLASDGATDGIDRHGQPGSWEAARELIQTSGARSLIDAVHAAEESDPDGSRWHRSKRHDDKAIAYATFSGL</sequence>
<keyword evidence="3" id="KW-1185">Reference proteome</keyword>
<dbReference type="Gene3D" id="3.60.40.10">
    <property type="entry name" value="PPM-type phosphatase domain"/>
    <property type="match status" value="1"/>
</dbReference>
<feature type="domain" description="PPM-type phosphatase" evidence="1">
    <location>
        <begin position="29"/>
        <end position="205"/>
    </location>
</feature>
<name>A0A8J7GKK2_9ACTN</name>
<evidence type="ECO:0000313" key="2">
    <source>
        <dbReference type="EMBL" id="MBG6134639.1"/>
    </source>
</evidence>
<dbReference type="Pfam" id="PF13672">
    <property type="entry name" value="PP2C_2"/>
    <property type="match status" value="1"/>
</dbReference>
<proteinExistence type="predicted"/>
<evidence type="ECO:0000313" key="3">
    <source>
        <dbReference type="Proteomes" id="UP000622552"/>
    </source>
</evidence>
<accession>A0A8J7GKK2</accession>
<protein>
    <recommendedName>
        <fullName evidence="1">PPM-type phosphatase domain-containing protein</fullName>
    </recommendedName>
</protein>
<gene>
    <name evidence="2" type="ORF">IW245_000833</name>
</gene>
<evidence type="ECO:0000259" key="1">
    <source>
        <dbReference type="Pfam" id="PF13672"/>
    </source>
</evidence>
<dbReference type="EMBL" id="JADOUF010000001">
    <property type="protein sequence ID" value="MBG6134639.1"/>
    <property type="molecule type" value="Genomic_DNA"/>
</dbReference>
<organism evidence="2 3">
    <name type="scientific">Longispora fulva</name>
    <dbReference type="NCBI Taxonomy" id="619741"/>
    <lineage>
        <taxon>Bacteria</taxon>
        <taxon>Bacillati</taxon>
        <taxon>Actinomycetota</taxon>
        <taxon>Actinomycetes</taxon>
        <taxon>Micromonosporales</taxon>
        <taxon>Micromonosporaceae</taxon>
        <taxon>Longispora</taxon>
    </lineage>
</organism>